<feature type="compositionally biased region" description="Low complexity" evidence="1">
    <location>
        <begin position="94"/>
        <end position="108"/>
    </location>
</feature>
<sequence length="481" mass="52327">MISTFPYFQLSRFGSLAADLGLSGSSYLDTYSHQSGQWEQHTISTVRLVRTQQRLLYRVRKSLIEGLSEEVCVGLRDEVELQPKSSRLQATHGSNASNSSVDLSSQQNTTSAIKNPNGDAPPGKAHLKRPADAAESAHPPKLQITESYYSVHGLASDMPSQPTPVAGSSTLSVPSQASTPHSHSIPSPHPHQMPSPNPHQVPSPHPHQVPSPNPHPIPSPNPHSMPSPHTHSVPPITSHPHPGQQPTHGHSTSPSTNNMSNGTYMYQQPQNYFPEHVQPTSTLPHYLVSPAAAAPPIPYHPHPPLKRWPNDYTVSELTDGFQAMDALIAQSPSGASMTQRTAFERVFGSRYVKSTVCRHRAVWRKAPRALREQFEAMGTDERACWGEFVRRVEGRPPGRAATSTTGSNTASVDLSPTQGVLMYHSHSGNSHATMLASLNSGENMQQQQRTEEEEEPADEPVMDSLQSTSSSSTAGMSMQNS</sequence>
<evidence type="ECO:0000313" key="2">
    <source>
        <dbReference type="EMBL" id="TFK33678.1"/>
    </source>
</evidence>
<proteinExistence type="predicted"/>
<evidence type="ECO:0000256" key="1">
    <source>
        <dbReference type="SAM" id="MobiDB-lite"/>
    </source>
</evidence>
<feature type="compositionally biased region" description="Low complexity" evidence="1">
    <location>
        <begin position="226"/>
        <end position="251"/>
    </location>
</feature>
<feature type="compositionally biased region" description="Polar residues" evidence="1">
    <location>
        <begin position="166"/>
        <end position="177"/>
    </location>
</feature>
<feature type="region of interest" description="Disordered" evidence="1">
    <location>
        <begin position="438"/>
        <end position="481"/>
    </location>
</feature>
<feature type="compositionally biased region" description="Polar residues" evidence="1">
    <location>
        <begin position="84"/>
        <end position="93"/>
    </location>
</feature>
<gene>
    <name evidence="2" type="ORF">BDQ12DRAFT_690748</name>
</gene>
<dbReference type="STRING" id="68775.A0A5C3LMX2"/>
<reference evidence="2 3" key="1">
    <citation type="journal article" date="2019" name="Nat. Ecol. Evol.">
        <title>Megaphylogeny resolves global patterns of mushroom evolution.</title>
        <authorList>
            <person name="Varga T."/>
            <person name="Krizsan K."/>
            <person name="Foldi C."/>
            <person name="Dima B."/>
            <person name="Sanchez-Garcia M."/>
            <person name="Sanchez-Ramirez S."/>
            <person name="Szollosi G.J."/>
            <person name="Szarkandi J.G."/>
            <person name="Papp V."/>
            <person name="Albert L."/>
            <person name="Andreopoulos W."/>
            <person name="Angelini C."/>
            <person name="Antonin V."/>
            <person name="Barry K.W."/>
            <person name="Bougher N.L."/>
            <person name="Buchanan P."/>
            <person name="Buyck B."/>
            <person name="Bense V."/>
            <person name="Catcheside P."/>
            <person name="Chovatia M."/>
            <person name="Cooper J."/>
            <person name="Damon W."/>
            <person name="Desjardin D."/>
            <person name="Finy P."/>
            <person name="Geml J."/>
            <person name="Haridas S."/>
            <person name="Hughes K."/>
            <person name="Justo A."/>
            <person name="Karasinski D."/>
            <person name="Kautmanova I."/>
            <person name="Kiss B."/>
            <person name="Kocsube S."/>
            <person name="Kotiranta H."/>
            <person name="LaButti K.M."/>
            <person name="Lechner B.E."/>
            <person name="Liimatainen K."/>
            <person name="Lipzen A."/>
            <person name="Lukacs Z."/>
            <person name="Mihaltcheva S."/>
            <person name="Morgado L.N."/>
            <person name="Niskanen T."/>
            <person name="Noordeloos M.E."/>
            <person name="Ohm R.A."/>
            <person name="Ortiz-Santana B."/>
            <person name="Ovrebo C."/>
            <person name="Racz N."/>
            <person name="Riley R."/>
            <person name="Savchenko A."/>
            <person name="Shiryaev A."/>
            <person name="Soop K."/>
            <person name="Spirin V."/>
            <person name="Szebenyi C."/>
            <person name="Tomsovsky M."/>
            <person name="Tulloss R.E."/>
            <person name="Uehling J."/>
            <person name="Grigoriev I.V."/>
            <person name="Vagvolgyi C."/>
            <person name="Papp T."/>
            <person name="Martin F.M."/>
            <person name="Miettinen O."/>
            <person name="Hibbett D.S."/>
            <person name="Nagy L.G."/>
        </authorList>
    </citation>
    <scope>NUCLEOTIDE SEQUENCE [LARGE SCALE GENOMIC DNA]</scope>
    <source>
        <strain evidence="2 3">CBS 166.37</strain>
    </source>
</reference>
<feature type="non-terminal residue" evidence="2">
    <location>
        <position position="481"/>
    </location>
</feature>
<accession>A0A5C3LMX2</accession>
<dbReference type="EMBL" id="ML213643">
    <property type="protein sequence ID" value="TFK33678.1"/>
    <property type="molecule type" value="Genomic_DNA"/>
</dbReference>
<keyword evidence="3" id="KW-1185">Reference proteome</keyword>
<organism evidence="2 3">
    <name type="scientific">Crucibulum laeve</name>
    <dbReference type="NCBI Taxonomy" id="68775"/>
    <lineage>
        <taxon>Eukaryota</taxon>
        <taxon>Fungi</taxon>
        <taxon>Dikarya</taxon>
        <taxon>Basidiomycota</taxon>
        <taxon>Agaricomycotina</taxon>
        <taxon>Agaricomycetes</taxon>
        <taxon>Agaricomycetidae</taxon>
        <taxon>Agaricales</taxon>
        <taxon>Agaricineae</taxon>
        <taxon>Nidulariaceae</taxon>
        <taxon>Crucibulum</taxon>
    </lineage>
</organism>
<dbReference type="AlphaFoldDB" id="A0A5C3LMX2"/>
<evidence type="ECO:0000313" key="3">
    <source>
        <dbReference type="Proteomes" id="UP000308652"/>
    </source>
</evidence>
<feature type="compositionally biased region" description="Polar residues" evidence="1">
    <location>
        <begin position="252"/>
        <end position="266"/>
    </location>
</feature>
<dbReference type="OrthoDB" id="128308at2759"/>
<feature type="compositionally biased region" description="Pro residues" evidence="1">
    <location>
        <begin position="187"/>
        <end position="225"/>
    </location>
</feature>
<feature type="region of interest" description="Disordered" evidence="1">
    <location>
        <begin position="84"/>
        <end position="141"/>
    </location>
</feature>
<name>A0A5C3LMX2_9AGAR</name>
<feature type="compositionally biased region" description="Low complexity" evidence="1">
    <location>
        <begin position="464"/>
        <end position="481"/>
    </location>
</feature>
<dbReference type="Proteomes" id="UP000308652">
    <property type="component" value="Unassembled WGS sequence"/>
</dbReference>
<feature type="region of interest" description="Disordered" evidence="1">
    <location>
        <begin position="155"/>
        <end position="266"/>
    </location>
</feature>
<protein>
    <submittedName>
        <fullName evidence="2">Uncharacterized protein</fullName>
    </submittedName>
</protein>
<feature type="compositionally biased region" description="Acidic residues" evidence="1">
    <location>
        <begin position="451"/>
        <end position="461"/>
    </location>
</feature>